<evidence type="ECO:0000259" key="4">
    <source>
        <dbReference type="Pfam" id="PF25575"/>
    </source>
</evidence>
<feature type="repeat" description="ANK" evidence="1">
    <location>
        <begin position="229"/>
        <end position="261"/>
    </location>
</feature>
<dbReference type="CDD" id="cd22160">
    <property type="entry name" value="F-box_AtFBL13-like"/>
    <property type="match status" value="1"/>
</dbReference>
<feature type="repeat" description="ANK" evidence="1">
    <location>
        <begin position="168"/>
        <end position="193"/>
    </location>
</feature>
<feature type="domain" description="F-box/LRR-repeat protein 15/At3g58940/PEG3-like LRR" evidence="3">
    <location>
        <begin position="580"/>
        <end position="724"/>
    </location>
</feature>
<dbReference type="Pfam" id="PF12796">
    <property type="entry name" value="Ank_2"/>
    <property type="match status" value="2"/>
</dbReference>
<evidence type="ECO:0000313" key="6">
    <source>
        <dbReference type="Proteomes" id="UP000324705"/>
    </source>
</evidence>
<dbReference type="Gene3D" id="1.25.40.20">
    <property type="entry name" value="Ankyrin repeat-containing domain"/>
    <property type="match status" value="2"/>
</dbReference>
<dbReference type="PROSITE" id="PS50088">
    <property type="entry name" value="ANK_REPEAT"/>
    <property type="match status" value="4"/>
</dbReference>
<dbReference type="PANTHER" id="PTHR46224:SF25">
    <property type="entry name" value="OS12G0636100 PROTEIN"/>
    <property type="match status" value="1"/>
</dbReference>
<feature type="domain" description="FBD" evidence="2">
    <location>
        <begin position="788"/>
        <end position="831"/>
    </location>
</feature>
<dbReference type="PROSITE" id="PS50297">
    <property type="entry name" value="ANK_REP_REGION"/>
    <property type="match status" value="3"/>
</dbReference>
<dbReference type="SUPFAM" id="SSF48452">
    <property type="entry name" value="TPR-like"/>
    <property type="match status" value="1"/>
</dbReference>
<dbReference type="OMA" id="CEFGEIM"/>
<dbReference type="InterPro" id="IPR036770">
    <property type="entry name" value="Ankyrin_rpt-contain_sf"/>
</dbReference>
<dbReference type="InterPro" id="IPR019734">
    <property type="entry name" value="TPR_rpt"/>
</dbReference>
<dbReference type="SUPFAM" id="SSF52047">
    <property type="entry name" value="RNI-like"/>
    <property type="match status" value="1"/>
</dbReference>
<organism evidence="5 6">
    <name type="scientific">Triticum turgidum subsp. durum</name>
    <name type="common">Durum wheat</name>
    <name type="synonym">Triticum durum</name>
    <dbReference type="NCBI Taxonomy" id="4567"/>
    <lineage>
        <taxon>Eukaryota</taxon>
        <taxon>Viridiplantae</taxon>
        <taxon>Streptophyta</taxon>
        <taxon>Embryophyta</taxon>
        <taxon>Tracheophyta</taxon>
        <taxon>Spermatophyta</taxon>
        <taxon>Magnoliopsida</taxon>
        <taxon>Liliopsida</taxon>
        <taxon>Poales</taxon>
        <taxon>Poaceae</taxon>
        <taxon>BOP clade</taxon>
        <taxon>Pooideae</taxon>
        <taxon>Triticodae</taxon>
        <taxon>Triticeae</taxon>
        <taxon>Triticinae</taxon>
        <taxon>Triticum</taxon>
    </lineage>
</organism>
<dbReference type="Gene3D" id="3.80.10.10">
    <property type="entry name" value="Ribonuclease Inhibitor"/>
    <property type="match status" value="1"/>
</dbReference>
<dbReference type="InterPro" id="IPR058209">
    <property type="entry name" value="TPR_BSK1_C"/>
</dbReference>
<dbReference type="Gene3D" id="1.25.40.10">
    <property type="entry name" value="Tetratricopeptide repeat domain"/>
    <property type="match status" value="1"/>
</dbReference>
<name>A0A9R0PT70_TRITD</name>
<protein>
    <submittedName>
        <fullName evidence="5">Uncharacterized protein</fullName>
    </submittedName>
</protein>
<dbReference type="SMART" id="SM00248">
    <property type="entry name" value="ANK"/>
    <property type="match status" value="6"/>
</dbReference>
<evidence type="ECO:0000256" key="1">
    <source>
        <dbReference type="PROSITE-ProRule" id="PRU00023"/>
    </source>
</evidence>
<dbReference type="SUPFAM" id="SSF81383">
    <property type="entry name" value="F-box domain"/>
    <property type="match status" value="1"/>
</dbReference>
<dbReference type="InterPro" id="IPR055411">
    <property type="entry name" value="LRR_FXL15/At3g58940/PEG3-like"/>
</dbReference>
<dbReference type="InterPro" id="IPR032675">
    <property type="entry name" value="LRR_dom_sf"/>
</dbReference>
<dbReference type="Pfam" id="PF08387">
    <property type="entry name" value="FBD"/>
    <property type="match status" value="1"/>
</dbReference>
<dbReference type="InterPro" id="IPR002110">
    <property type="entry name" value="Ankyrin_rpt"/>
</dbReference>
<accession>A0A9R0PT70</accession>
<evidence type="ECO:0000259" key="3">
    <source>
        <dbReference type="Pfam" id="PF24758"/>
    </source>
</evidence>
<dbReference type="EMBL" id="LT934111">
    <property type="protein sequence ID" value="VAH01141.1"/>
    <property type="molecule type" value="Genomic_DNA"/>
</dbReference>
<dbReference type="Pfam" id="PF25575">
    <property type="entry name" value="TPR_BSK1_C"/>
    <property type="match status" value="1"/>
</dbReference>
<dbReference type="InterPro" id="IPR053781">
    <property type="entry name" value="F-box_AtFBL13-like"/>
</dbReference>
<dbReference type="InterPro" id="IPR051616">
    <property type="entry name" value="Cul2-RING_E3_ligase_SR"/>
</dbReference>
<feature type="domain" description="Serine/threonine-protein kinase BSK1-like TPR repeats" evidence="4">
    <location>
        <begin position="322"/>
        <end position="393"/>
    </location>
</feature>
<dbReference type="Pfam" id="PF24758">
    <property type="entry name" value="LRR_At5g56370"/>
    <property type="match status" value="2"/>
</dbReference>
<keyword evidence="6" id="KW-1185">Reference proteome</keyword>
<dbReference type="InterPro" id="IPR011990">
    <property type="entry name" value="TPR-like_helical_dom_sf"/>
</dbReference>
<dbReference type="Gramene" id="TRITD1Av1G012760.1">
    <property type="protein sequence ID" value="TRITD1Av1G012760.1"/>
    <property type="gene ID" value="TRITD1Av1G012760"/>
</dbReference>
<dbReference type="AlphaFoldDB" id="A0A9R0PT70"/>
<reference evidence="5 6" key="1">
    <citation type="submission" date="2017-09" db="EMBL/GenBank/DDBJ databases">
        <authorList>
            <consortium name="International Durum Wheat Genome Sequencing Consortium (IDWGSC)"/>
            <person name="Milanesi L."/>
        </authorList>
    </citation>
    <scope>NUCLEOTIDE SEQUENCE [LARGE SCALE GENOMIC DNA]</scope>
    <source>
        <strain evidence="6">cv. Svevo</strain>
    </source>
</reference>
<feature type="repeat" description="ANK" evidence="1">
    <location>
        <begin position="133"/>
        <end position="165"/>
    </location>
</feature>
<keyword evidence="1" id="KW-0040">ANK repeat</keyword>
<dbReference type="SUPFAM" id="SSF48403">
    <property type="entry name" value="Ankyrin repeat"/>
    <property type="match status" value="1"/>
</dbReference>
<sequence>MGTRALPLPCQFELLLGEDRDRWPPEARFIEAAHRGDVRGIKEIAKELDVHGHGIPVTVASTSYMGMNALHAAGGRGRLPTYEYLVEEVKMDINKPDTSQDYSPVEHAVTYGNLPAVRYLLDQGADVHQQRSGNISLLHSAAAHGHCEIVKYLLSRGVDIDAQSIIGTPLAFAAQKGHATVVKILLQHNADPNKGTCILGPLDMALHKSNVSCAKLLIQGGANVSGAGPCYNPLITAAEKGLTEAIKCLLEAGANPNVLDQFGRLPIELAAEYGTREDVEMLFPSTLPISTVTNWSVDGIVSHVKMEIKQLEDDNFVQTRASDLKQQGDEAFKKQDYLNASVFYTQALKMDNFDAKLLSNRSLCWLRMGNGERAFGDAHECIALCPKWAKAHYRLGAAFMFMEAACEFGEIMCSQNRKAASRRRFFAYVEGLAPVQGGALGGVNKVPAPATVTAVEATPVPLQASNKCKFPIIDVDQDPPGSRDVDDAGSVDHIGRLPDAVLCSIVSLLPTKEGARTQVISRRWRPLWHSAPLNLVVDQELNSNNHNLGDLISKILSVHPGPARRFSLCLSSSKYHGKIKGWLSSQALDKLQEFELIPKHWFDVRDTFYLLPLSVYRLAPTLRVAKFGGCRFSDWIVKLSLKFPCLKQLTLDRVAISEDALQSMLSDCYALESLELKKNSVFRRLCISSQTLKSVGFCTNWFKESVPLQELVIEDAPCLERLLPLVPQNMIAIDLTTKMHSVRVLVLDYTNLDIVVNFLKCFPCLERLHVFFQSRMSCINPQEYDPPEPIECLELHLKEVLLKNYNGTIPLCIDFAKFFVLNAKVLKKMKITLPYHRQYNWFANQHLLLRTKDRISQDARIELRCGNNVYFRDNRNTHDLSMADPFDVPSSGCKKCSGSPF</sequence>
<evidence type="ECO:0000313" key="5">
    <source>
        <dbReference type="EMBL" id="VAH01141.1"/>
    </source>
</evidence>
<dbReference type="InterPro" id="IPR036047">
    <property type="entry name" value="F-box-like_dom_sf"/>
</dbReference>
<dbReference type="Proteomes" id="UP000324705">
    <property type="component" value="Chromosome 1A"/>
</dbReference>
<gene>
    <name evidence="5" type="ORF">TRITD_1Av1G012760</name>
</gene>
<dbReference type="PANTHER" id="PTHR46224">
    <property type="entry name" value="ANKYRIN REPEAT FAMILY PROTEIN"/>
    <property type="match status" value="1"/>
</dbReference>
<feature type="repeat" description="ANK" evidence="1">
    <location>
        <begin position="100"/>
        <end position="132"/>
    </location>
</feature>
<dbReference type="InterPro" id="IPR006566">
    <property type="entry name" value="FBD"/>
</dbReference>
<evidence type="ECO:0000259" key="2">
    <source>
        <dbReference type="Pfam" id="PF08387"/>
    </source>
</evidence>
<proteinExistence type="predicted"/>
<dbReference type="Pfam" id="PF00023">
    <property type="entry name" value="Ank"/>
    <property type="match status" value="1"/>
</dbReference>
<dbReference type="SMART" id="SM00028">
    <property type="entry name" value="TPR"/>
    <property type="match status" value="2"/>
</dbReference>
<feature type="domain" description="F-box/LRR-repeat protein 15/At3g58940/PEG3-like LRR" evidence="3">
    <location>
        <begin position="728"/>
        <end position="770"/>
    </location>
</feature>